<dbReference type="EMBL" id="AMCI01005151">
    <property type="protein sequence ID" value="EJW96703.1"/>
    <property type="molecule type" value="Genomic_DNA"/>
</dbReference>
<keyword evidence="1" id="KW-1133">Transmembrane helix</keyword>
<comment type="caution">
    <text evidence="2">The sequence shown here is derived from an EMBL/GenBank/DDBJ whole genome shotgun (WGS) entry which is preliminary data.</text>
</comment>
<dbReference type="AlphaFoldDB" id="J9FQE3"/>
<organism evidence="2">
    <name type="scientific">gut metagenome</name>
    <dbReference type="NCBI Taxonomy" id="749906"/>
    <lineage>
        <taxon>unclassified sequences</taxon>
        <taxon>metagenomes</taxon>
        <taxon>organismal metagenomes</taxon>
    </lineage>
</organism>
<evidence type="ECO:0000256" key="1">
    <source>
        <dbReference type="SAM" id="Phobius"/>
    </source>
</evidence>
<feature type="transmembrane region" description="Helical" evidence="1">
    <location>
        <begin position="21"/>
        <end position="41"/>
    </location>
</feature>
<protein>
    <submittedName>
        <fullName evidence="2">Uncharacterized protein</fullName>
    </submittedName>
</protein>
<sequence length="87" mass="10229">MNFRSVNRSRLINKYFIRNSGKAISTFYLHIFLLNIQISYICIQRSGNVSLFNFKSRGLRYSYYKLLCSCTCWNINSYCGSSLITWG</sequence>
<keyword evidence="1" id="KW-0812">Transmembrane</keyword>
<gene>
    <name evidence="2" type="ORF">EVA_15190</name>
</gene>
<keyword evidence="1" id="KW-0472">Membrane</keyword>
<evidence type="ECO:0000313" key="2">
    <source>
        <dbReference type="EMBL" id="EJW96703.1"/>
    </source>
</evidence>
<name>J9FQE3_9ZZZZ</name>
<reference evidence="2" key="1">
    <citation type="journal article" date="2012" name="PLoS ONE">
        <title>Gene sets for utilization of primary and secondary nutrition supplies in the distal gut of endangered iberian lynx.</title>
        <authorList>
            <person name="Alcaide M."/>
            <person name="Messina E."/>
            <person name="Richter M."/>
            <person name="Bargiela R."/>
            <person name="Peplies J."/>
            <person name="Huws S.A."/>
            <person name="Newbold C.J."/>
            <person name="Golyshin P.N."/>
            <person name="Simon M.A."/>
            <person name="Lopez G."/>
            <person name="Yakimov M.M."/>
            <person name="Ferrer M."/>
        </authorList>
    </citation>
    <scope>NUCLEOTIDE SEQUENCE</scope>
</reference>
<proteinExistence type="predicted"/>
<accession>J9FQE3</accession>